<dbReference type="HOGENOM" id="CLU_052367_2_0_1"/>
<accession>M2R329</accession>
<feature type="domain" description="RRM" evidence="4">
    <location>
        <begin position="69"/>
        <end position="149"/>
    </location>
</feature>
<dbReference type="GO" id="GO:0005634">
    <property type="term" value="C:nucleus"/>
    <property type="evidence" value="ECO:0007669"/>
    <property type="project" value="TreeGrafter"/>
</dbReference>
<dbReference type="OrthoDB" id="346839at2759"/>
<dbReference type="SUPFAM" id="SSF54928">
    <property type="entry name" value="RNA-binding domain, RBD"/>
    <property type="match status" value="1"/>
</dbReference>
<reference evidence="6" key="2">
    <citation type="journal article" date="2013" name="PLoS Genet.">
        <title>Comparative genome structure, secondary metabolite, and effector coding capacity across Cochliobolus pathogens.</title>
        <authorList>
            <person name="Condon B.J."/>
            <person name="Leng Y."/>
            <person name="Wu D."/>
            <person name="Bushley K.E."/>
            <person name="Ohm R.A."/>
            <person name="Otillar R."/>
            <person name="Martin J."/>
            <person name="Schackwitz W."/>
            <person name="Grimwood J."/>
            <person name="MohdZainudin N."/>
            <person name="Xue C."/>
            <person name="Wang R."/>
            <person name="Manning V.A."/>
            <person name="Dhillon B."/>
            <person name="Tu Z.J."/>
            <person name="Steffenson B.J."/>
            <person name="Salamov A."/>
            <person name="Sun H."/>
            <person name="Lowry S."/>
            <person name="LaButti K."/>
            <person name="Han J."/>
            <person name="Copeland A."/>
            <person name="Lindquist E."/>
            <person name="Barry K."/>
            <person name="Schmutz J."/>
            <person name="Baker S.E."/>
            <person name="Ciuffetti L.M."/>
            <person name="Grigoriev I.V."/>
            <person name="Zhong S."/>
            <person name="Turgeon B.G."/>
        </authorList>
    </citation>
    <scope>NUCLEOTIDE SEQUENCE [LARGE SCALE GENOMIC DNA]</scope>
    <source>
        <strain evidence="6">ND90Pr / ATCC 201652</strain>
    </source>
</reference>
<dbReference type="PROSITE" id="PS50102">
    <property type="entry name" value="RRM"/>
    <property type="match status" value="1"/>
</dbReference>
<dbReference type="PANTHER" id="PTHR19965:SF35">
    <property type="entry name" value="RNA ANNEALING PROTEIN YRA1"/>
    <property type="match status" value="1"/>
</dbReference>
<protein>
    <recommendedName>
        <fullName evidence="4">RRM domain-containing protein</fullName>
    </recommendedName>
</protein>
<dbReference type="InterPro" id="IPR025715">
    <property type="entry name" value="FoP_C"/>
</dbReference>
<dbReference type="Pfam" id="PF00076">
    <property type="entry name" value="RRM_1"/>
    <property type="match status" value="1"/>
</dbReference>
<evidence type="ECO:0000256" key="2">
    <source>
        <dbReference type="PROSITE-ProRule" id="PRU00176"/>
    </source>
</evidence>
<feature type="compositionally biased region" description="Low complexity" evidence="3">
    <location>
        <begin position="28"/>
        <end position="45"/>
    </location>
</feature>
<dbReference type="GeneID" id="19139468"/>
<dbReference type="SMART" id="SM00360">
    <property type="entry name" value="RRM"/>
    <property type="match status" value="1"/>
</dbReference>
<feature type="compositionally biased region" description="Low complexity" evidence="3">
    <location>
        <begin position="176"/>
        <end position="190"/>
    </location>
</feature>
<dbReference type="SMART" id="SM01218">
    <property type="entry name" value="FoP_duplication"/>
    <property type="match status" value="1"/>
</dbReference>
<dbReference type="InterPro" id="IPR000504">
    <property type="entry name" value="RRM_dom"/>
</dbReference>
<name>M2R329_COCSN</name>
<feature type="compositionally biased region" description="Basic residues" evidence="3">
    <location>
        <begin position="191"/>
        <end position="200"/>
    </location>
</feature>
<feature type="compositionally biased region" description="Basic residues" evidence="3">
    <location>
        <begin position="18"/>
        <end position="27"/>
    </location>
</feature>
<dbReference type="eggNOG" id="KOG0533">
    <property type="taxonomic scope" value="Eukaryota"/>
</dbReference>
<dbReference type="GO" id="GO:0003729">
    <property type="term" value="F:mRNA binding"/>
    <property type="evidence" value="ECO:0007669"/>
    <property type="project" value="TreeGrafter"/>
</dbReference>
<feature type="region of interest" description="Disordered" evidence="3">
    <location>
        <begin position="1"/>
        <end position="59"/>
    </location>
</feature>
<evidence type="ECO:0000313" key="5">
    <source>
        <dbReference type="EMBL" id="EMD61609.1"/>
    </source>
</evidence>
<organism evidence="5 6">
    <name type="scientific">Cochliobolus sativus (strain ND90Pr / ATCC 201652)</name>
    <name type="common">Common root rot and spot blotch fungus</name>
    <name type="synonym">Bipolaris sorokiniana</name>
    <dbReference type="NCBI Taxonomy" id="665912"/>
    <lineage>
        <taxon>Eukaryota</taxon>
        <taxon>Fungi</taxon>
        <taxon>Dikarya</taxon>
        <taxon>Ascomycota</taxon>
        <taxon>Pezizomycotina</taxon>
        <taxon>Dothideomycetes</taxon>
        <taxon>Pleosporomycetidae</taxon>
        <taxon>Pleosporales</taxon>
        <taxon>Pleosporineae</taxon>
        <taxon>Pleosporaceae</taxon>
        <taxon>Bipolaris</taxon>
    </lineage>
</organism>
<evidence type="ECO:0000313" key="6">
    <source>
        <dbReference type="Proteomes" id="UP000016934"/>
    </source>
</evidence>
<reference evidence="5 6" key="1">
    <citation type="journal article" date="2012" name="PLoS Pathog.">
        <title>Diverse lifestyles and strategies of plant pathogenesis encoded in the genomes of eighteen Dothideomycetes fungi.</title>
        <authorList>
            <person name="Ohm R.A."/>
            <person name="Feau N."/>
            <person name="Henrissat B."/>
            <person name="Schoch C.L."/>
            <person name="Horwitz B.A."/>
            <person name="Barry K.W."/>
            <person name="Condon B.J."/>
            <person name="Copeland A.C."/>
            <person name="Dhillon B."/>
            <person name="Glaser F."/>
            <person name="Hesse C.N."/>
            <person name="Kosti I."/>
            <person name="LaButti K."/>
            <person name="Lindquist E.A."/>
            <person name="Lucas S."/>
            <person name="Salamov A.A."/>
            <person name="Bradshaw R.E."/>
            <person name="Ciuffetti L."/>
            <person name="Hamelin R.C."/>
            <person name="Kema G.H.J."/>
            <person name="Lawrence C."/>
            <person name="Scott J.A."/>
            <person name="Spatafora J.W."/>
            <person name="Turgeon B.G."/>
            <person name="de Wit P.J.G.M."/>
            <person name="Zhong S."/>
            <person name="Goodwin S.B."/>
            <person name="Grigoriev I.V."/>
        </authorList>
    </citation>
    <scope>NUCLEOTIDE SEQUENCE [LARGE SCALE GENOMIC DNA]</scope>
    <source>
        <strain evidence="6">ND90Pr / ATCC 201652</strain>
    </source>
</reference>
<keyword evidence="6" id="KW-1185">Reference proteome</keyword>
<feature type="region of interest" description="Disordered" evidence="3">
    <location>
        <begin position="158"/>
        <end position="253"/>
    </location>
</feature>
<dbReference type="RefSeq" id="XP_007702620.1">
    <property type="nucleotide sequence ID" value="XM_007704430.1"/>
</dbReference>
<evidence type="ECO:0000259" key="4">
    <source>
        <dbReference type="PROSITE" id="PS50102"/>
    </source>
</evidence>
<gene>
    <name evidence="5" type="ORF">COCSADRAFT_39306</name>
</gene>
<dbReference type="STRING" id="665912.M2R329"/>
<evidence type="ECO:0000256" key="1">
    <source>
        <dbReference type="ARBA" id="ARBA00022884"/>
    </source>
</evidence>
<sequence>MSSNKMEQSLDDILKASKTSRRGRSSRRSGAGRPAAAPAPVGGVAKSTKQGKPVKAAPAAPAAILAGETKIMVSNLPRDIDQVQLQDYFASAINVGRPKKVLLQYDAAGRSVGSATIIFNKHEQAAKATAALDGVKIDGRPVRVEMLVSPSVIPAAARPASLADRVTQPKKDKPKPATTEKAAAGATRGRGQTRGRGKGRGGRDARPKKKTVEELDAEMADYFPGGETSNAASGAEVAQVTAGGDTAMDDEML</sequence>
<dbReference type="Proteomes" id="UP000016934">
    <property type="component" value="Unassembled WGS sequence"/>
</dbReference>
<keyword evidence="1 2" id="KW-0694">RNA-binding</keyword>
<dbReference type="Gene3D" id="3.30.70.330">
    <property type="match status" value="1"/>
</dbReference>
<evidence type="ECO:0000256" key="3">
    <source>
        <dbReference type="SAM" id="MobiDB-lite"/>
    </source>
</evidence>
<proteinExistence type="predicted"/>
<dbReference type="KEGG" id="bsc:COCSADRAFT_39306"/>
<dbReference type="PANTHER" id="PTHR19965">
    <property type="entry name" value="RNA AND EXPORT FACTOR BINDING PROTEIN"/>
    <property type="match status" value="1"/>
</dbReference>
<dbReference type="InterPro" id="IPR012677">
    <property type="entry name" value="Nucleotide-bd_a/b_plait_sf"/>
</dbReference>
<dbReference type="EMBL" id="KB445648">
    <property type="protein sequence ID" value="EMD61609.1"/>
    <property type="molecule type" value="Genomic_DNA"/>
</dbReference>
<dbReference type="InterPro" id="IPR035979">
    <property type="entry name" value="RBD_domain_sf"/>
</dbReference>
<dbReference type="InterPro" id="IPR051229">
    <property type="entry name" value="ALYREF_mRNA_export"/>
</dbReference>
<dbReference type="OMA" id="NEFGPIK"/>
<feature type="compositionally biased region" description="Basic and acidic residues" evidence="3">
    <location>
        <begin position="201"/>
        <end position="213"/>
    </location>
</feature>
<dbReference type="Pfam" id="PF13865">
    <property type="entry name" value="FoP_duplication"/>
    <property type="match status" value="1"/>
</dbReference>
<dbReference type="AlphaFoldDB" id="M2R329"/>